<organism evidence="6 7">
    <name type="scientific">Lentisphaera profundi</name>
    <dbReference type="NCBI Taxonomy" id="1658616"/>
    <lineage>
        <taxon>Bacteria</taxon>
        <taxon>Pseudomonadati</taxon>
        <taxon>Lentisphaerota</taxon>
        <taxon>Lentisphaeria</taxon>
        <taxon>Lentisphaerales</taxon>
        <taxon>Lentisphaeraceae</taxon>
        <taxon>Lentisphaera</taxon>
    </lineage>
</organism>
<name>A0ABY7VRV3_9BACT</name>
<keyword evidence="3" id="KW-0238">DNA-binding</keyword>
<accession>A0ABY7VRV3</accession>
<dbReference type="Gene3D" id="1.10.1740.10">
    <property type="match status" value="1"/>
</dbReference>
<dbReference type="Pfam" id="PF04542">
    <property type="entry name" value="Sigma70_r2"/>
    <property type="match status" value="1"/>
</dbReference>
<reference evidence="6 7" key="1">
    <citation type="submission" date="2023-02" db="EMBL/GenBank/DDBJ databases">
        <title>Genome sequence of Lentisphaera profundi SAORIC-696.</title>
        <authorList>
            <person name="Kim e."/>
            <person name="Cho J.-C."/>
            <person name="Choi A."/>
            <person name="Kang I."/>
        </authorList>
    </citation>
    <scope>NUCLEOTIDE SEQUENCE [LARGE SCALE GENOMIC DNA]</scope>
    <source>
        <strain evidence="6 7">SAORIC-696</strain>
    </source>
</reference>
<protein>
    <submittedName>
        <fullName evidence="6">Sigma-70 family RNA polymerase sigma factor</fullName>
    </submittedName>
</protein>
<evidence type="ECO:0000256" key="3">
    <source>
        <dbReference type="ARBA" id="ARBA00023125"/>
    </source>
</evidence>
<evidence type="ECO:0000313" key="7">
    <source>
        <dbReference type="Proteomes" id="UP001214250"/>
    </source>
</evidence>
<evidence type="ECO:0000259" key="5">
    <source>
        <dbReference type="Pfam" id="PF04542"/>
    </source>
</evidence>
<dbReference type="RefSeq" id="WP_274150508.1">
    <property type="nucleotide sequence ID" value="NZ_CP117811.1"/>
</dbReference>
<keyword evidence="4" id="KW-0804">Transcription</keyword>
<gene>
    <name evidence="6" type="ORF">PQO03_00495</name>
</gene>
<proteinExistence type="predicted"/>
<dbReference type="NCBIfam" id="TIGR02937">
    <property type="entry name" value="sigma70-ECF"/>
    <property type="match status" value="1"/>
</dbReference>
<evidence type="ECO:0000256" key="1">
    <source>
        <dbReference type="ARBA" id="ARBA00023015"/>
    </source>
</evidence>
<dbReference type="SUPFAM" id="SSF88946">
    <property type="entry name" value="Sigma2 domain of RNA polymerase sigma factors"/>
    <property type="match status" value="1"/>
</dbReference>
<evidence type="ECO:0000313" key="6">
    <source>
        <dbReference type="EMBL" id="WDE96442.1"/>
    </source>
</evidence>
<dbReference type="InterPro" id="IPR013325">
    <property type="entry name" value="RNA_pol_sigma_r2"/>
</dbReference>
<sequence>MSQFHPTRQTLIAKIRNQHDEGAWDEFVNYYRPYIYTVITRMGLGHDLAEDSVQKVIMTLWKKLPDFEYMPDKCKFRTWMNNVTRKEVLNAFRTAGRYDRRLDKASTMEEWQPNDEMPDIYVIAEDEWKLHVSKLAWENVQNEFSGKAMDCFMLFSQGKNIEEVCEELDLKANSAYVLRSRVSDKLAKEIRRLDQELS</sequence>
<keyword evidence="2" id="KW-0731">Sigma factor</keyword>
<evidence type="ECO:0000256" key="2">
    <source>
        <dbReference type="ARBA" id="ARBA00023082"/>
    </source>
</evidence>
<keyword evidence="1" id="KW-0805">Transcription regulation</keyword>
<dbReference type="InterPro" id="IPR039425">
    <property type="entry name" value="RNA_pol_sigma-70-like"/>
</dbReference>
<keyword evidence="7" id="KW-1185">Reference proteome</keyword>
<feature type="domain" description="RNA polymerase sigma-70 region 2" evidence="5">
    <location>
        <begin position="28"/>
        <end position="97"/>
    </location>
</feature>
<dbReference type="Proteomes" id="UP001214250">
    <property type="component" value="Chromosome 1"/>
</dbReference>
<dbReference type="InterPro" id="IPR014284">
    <property type="entry name" value="RNA_pol_sigma-70_dom"/>
</dbReference>
<dbReference type="PANTHER" id="PTHR43133:SF8">
    <property type="entry name" value="RNA POLYMERASE SIGMA FACTOR HI_1459-RELATED"/>
    <property type="match status" value="1"/>
</dbReference>
<dbReference type="EMBL" id="CP117811">
    <property type="protein sequence ID" value="WDE96442.1"/>
    <property type="molecule type" value="Genomic_DNA"/>
</dbReference>
<dbReference type="PANTHER" id="PTHR43133">
    <property type="entry name" value="RNA POLYMERASE ECF-TYPE SIGMA FACTO"/>
    <property type="match status" value="1"/>
</dbReference>
<evidence type="ECO:0000256" key="4">
    <source>
        <dbReference type="ARBA" id="ARBA00023163"/>
    </source>
</evidence>
<dbReference type="InterPro" id="IPR007627">
    <property type="entry name" value="RNA_pol_sigma70_r2"/>
</dbReference>